<evidence type="ECO:0000313" key="2">
    <source>
        <dbReference type="EMBL" id="ELU17307.1"/>
    </source>
</evidence>
<dbReference type="HOGENOM" id="CLU_459464_0_0_1"/>
<evidence type="ECO:0000256" key="1">
    <source>
        <dbReference type="SAM" id="MobiDB-lite"/>
    </source>
</evidence>
<dbReference type="EnsemblMetazoa" id="CapteT187447">
    <property type="protein sequence ID" value="CapteP187447"/>
    <property type="gene ID" value="CapteG187447"/>
</dbReference>
<dbReference type="AlphaFoldDB" id="R7VFG4"/>
<organism evidence="2">
    <name type="scientific">Capitella teleta</name>
    <name type="common">Polychaete worm</name>
    <dbReference type="NCBI Taxonomy" id="283909"/>
    <lineage>
        <taxon>Eukaryota</taxon>
        <taxon>Metazoa</taxon>
        <taxon>Spiralia</taxon>
        <taxon>Lophotrochozoa</taxon>
        <taxon>Annelida</taxon>
        <taxon>Polychaeta</taxon>
        <taxon>Sedentaria</taxon>
        <taxon>Scolecida</taxon>
        <taxon>Capitellidae</taxon>
        <taxon>Capitella</taxon>
    </lineage>
</organism>
<evidence type="ECO:0000313" key="4">
    <source>
        <dbReference type="Proteomes" id="UP000014760"/>
    </source>
</evidence>
<name>R7VFG4_CAPTE</name>
<accession>R7VFG4</accession>
<gene>
    <name evidence="2" type="ORF">CAPTEDRAFT_187447</name>
</gene>
<reference evidence="3" key="3">
    <citation type="submission" date="2015-06" db="UniProtKB">
        <authorList>
            <consortium name="EnsemblMetazoa"/>
        </authorList>
    </citation>
    <scope>IDENTIFICATION</scope>
</reference>
<dbReference type="EMBL" id="AMQN01004080">
    <property type="status" value="NOT_ANNOTATED_CDS"/>
    <property type="molecule type" value="Genomic_DNA"/>
</dbReference>
<evidence type="ECO:0000313" key="3">
    <source>
        <dbReference type="EnsemblMetazoa" id="CapteP187447"/>
    </source>
</evidence>
<reference evidence="2 4" key="2">
    <citation type="journal article" date="2013" name="Nature">
        <title>Insights into bilaterian evolution from three spiralian genomes.</title>
        <authorList>
            <person name="Simakov O."/>
            <person name="Marletaz F."/>
            <person name="Cho S.J."/>
            <person name="Edsinger-Gonzales E."/>
            <person name="Havlak P."/>
            <person name="Hellsten U."/>
            <person name="Kuo D.H."/>
            <person name="Larsson T."/>
            <person name="Lv J."/>
            <person name="Arendt D."/>
            <person name="Savage R."/>
            <person name="Osoegawa K."/>
            <person name="de Jong P."/>
            <person name="Grimwood J."/>
            <person name="Chapman J.A."/>
            <person name="Shapiro H."/>
            <person name="Aerts A."/>
            <person name="Otillar R.P."/>
            <person name="Terry A.Y."/>
            <person name="Boore J.L."/>
            <person name="Grigoriev I.V."/>
            <person name="Lindberg D.R."/>
            <person name="Seaver E.C."/>
            <person name="Weisblat D.A."/>
            <person name="Putnam N.H."/>
            <person name="Rokhsar D.S."/>
        </authorList>
    </citation>
    <scope>NUCLEOTIDE SEQUENCE</scope>
    <source>
        <strain evidence="2 4">I ESC-2004</strain>
    </source>
</reference>
<feature type="compositionally biased region" description="Low complexity" evidence="1">
    <location>
        <begin position="64"/>
        <end position="281"/>
    </location>
</feature>
<dbReference type="Proteomes" id="UP000014760">
    <property type="component" value="Unassembled WGS sequence"/>
</dbReference>
<sequence length="594" mass="64825">MPHACAELDSDASIAHKTNNKERLLEENAKKGSHIKELMKAMSALGNLEPFTATTTAIDYSTLEAETTQTETTTTTQAESTTTTQAETPTTTQAETPTTTQAETPTTTQAETPTATQAESTTTTQAESTTTTQAESTTTTQAETSTTTQAETPTATQAESTTTTQAETPITTQAETPTTTQAETSTTTQAETPTATQAESTTTTQAESTTTTQAETPTTTQAETPTATQAESTTTTQAESTTTTQAETTTTTQAETPTTTQAESTSTTQAESTTTTQAETTRPIVSEPVTCVCWGDPHCKGFGTKEMLIGGSCRHVLLTDECMSTGTFTVSVKFKRTKTIVSRSYIQGVFIKYMHPQNSSTLLEIEMGQGGSLVFKKNGKHYWDSATENTISSRNLSTVAAEFGVVAEYYCVDELEKEWRGNIGDNGEVLRLDQIGGNNMSLYWDGVKSVKIEVFKYKDLCGICGQIGSSSMTIGPFDETVNPTECPEKVSSKMRGRERKFFAFVIIFRQTTFKNSLILGLSKDKKSNPNVRKNVDRRNFDRLHDDITRHKTKILRIPRATSEQVIVENGLQTLQEEIQFTVLDILVRNYDRRN</sequence>
<feature type="region of interest" description="Disordered" evidence="1">
    <location>
        <begin position="63"/>
        <end position="281"/>
    </location>
</feature>
<dbReference type="InterPro" id="IPR053328">
    <property type="entry name" value="Uro-adherence_factor_A"/>
</dbReference>
<keyword evidence="4" id="KW-1185">Reference proteome</keyword>
<evidence type="ECO:0008006" key="5">
    <source>
        <dbReference type="Google" id="ProtNLM"/>
    </source>
</evidence>
<protein>
    <recommendedName>
        <fullName evidence="5">VWFD domain-containing protein</fullName>
    </recommendedName>
</protein>
<dbReference type="PANTHER" id="PTHR34592">
    <property type="entry name" value="EXPRESSED PROTEIN"/>
    <property type="match status" value="1"/>
</dbReference>
<proteinExistence type="predicted"/>
<reference evidence="4" key="1">
    <citation type="submission" date="2012-12" db="EMBL/GenBank/DDBJ databases">
        <authorList>
            <person name="Hellsten U."/>
            <person name="Grimwood J."/>
            <person name="Chapman J.A."/>
            <person name="Shapiro H."/>
            <person name="Aerts A."/>
            <person name="Otillar R.P."/>
            <person name="Terry A.Y."/>
            <person name="Boore J.L."/>
            <person name="Simakov O."/>
            <person name="Marletaz F."/>
            <person name="Cho S.-J."/>
            <person name="Edsinger-Gonzales E."/>
            <person name="Havlak P."/>
            <person name="Kuo D.-H."/>
            <person name="Larsson T."/>
            <person name="Lv J."/>
            <person name="Arendt D."/>
            <person name="Savage R."/>
            <person name="Osoegawa K."/>
            <person name="de Jong P."/>
            <person name="Lindberg D.R."/>
            <person name="Seaver E.C."/>
            <person name="Weisblat D.A."/>
            <person name="Putnam N.H."/>
            <person name="Grigoriev I.V."/>
            <person name="Rokhsar D.S."/>
        </authorList>
    </citation>
    <scope>NUCLEOTIDE SEQUENCE</scope>
    <source>
        <strain evidence="4">I ESC-2004</strain>
    </source>
</reference>
<dbReference type="PANTHER" id="PTHR34592:SF2">
    <property type="entry name" value="SPT5 C-TERMINAL DOMAIN-CONTAINING PROTEIN"/>
    <property type="match status" value="1"/>
</dbReference>
<dbReference type="STRING" id="283909.R7VFG4"/>
<dbReference type="EMBL" id="KB292570">
    <property type="protein sequence ID" value="ELU17307.1"/>
    <property type="molecule type" value="Genomic_DNA"/>
</dbReference>